<evidence type="ECO:0000313" key="2">
    <source>
        <dbReference type="EMBL" id="AWP00693.1"/>
    </source>
</evidence>
<proteinExistence type="predicted"/>
<feature type="region of interest" description="Disordered" evidence="1">
    <location>
        <begin position="26"/>
        <end position="83"/>
    </location>
</feature>
<accession>A0A2U9B9R5</accession>
<protein>
    <submittedName>
        <fullName evidence="2">Uncharacterized protein</fullName>
    </submittedName>
</protein>
<feature type="compositionally biased region" description="Basic and acidic residues" evidence="1">
    <location>
        <begin position="28"/>
        <end position="44"/>
    </location>
</feature>
<keyword evidence="3" id="KW-1185">Reference proteome</keyword>
<name>A0A2U9B9R5_SCOMX</name>
<gene>
    <name evidence="2" type="ORF">SMAX5B_017013</name>
</gene>
<dbReference type="EMBL" id="CP026246">
    <property type="protein sequence ID" value="AWP00693.1"/>
    <property type="molecule type" value="Genomic_DNA"/>
</dbReference>
<organism evidence="2 3">
    <name type="scientific">Scophthalmus maximus</name>
    <name type="common">Turbot</name>
    <name type="synonym">Psetta maxima</name>
    <dbReference type="NCBI Taxonomy" id="52904"/>
    <lineage>
        <taxon>Eukaryota</taxon>
        <taxon>Metazoa</taxon>
        <taxon>Chordata</taxon>
        <taxon>Craniata</taxon>
        <taxon>Vertebrata</taxon>
        <taxon>Euteleostomi</taxon>
        <taxon>Actinopterygii</taxon>
        <taxon>Neopterygii</taxon>
        <taxon>Teleostei</taxon>
        <taxon>Neoteleostei</taxon>
        <taxon>Acanthomorphata</taxon>
        <taxon>Carangaria</taxon>
        <taxon>Pleuronectiformes</taxon>
        <taxon>Pleuronectoidei</taxon>
        <taxon>Scophthalmidae</taxon>
        <taxon>Scophthalmus</taxon>
    </lineage>
</organism>
<reference evidence="2 3" key="1">
    <citation type="submission" date="2017-12" db="EMBL/GenBank/DDBJ databases">
        <title>Integrating genomic resources of turbot (Scophthalmus maximus) in depth evaluation of genetic and physical mapping variation across individuals.</title>
        <authorList>
            <person name="Martinez P."/>
        </authorList>
    </citation>
    <scope>NUCLEOTIDE SEQUENCE [LARGE SCALE GENOMIC DNA]</scope>
</reference>
<dbReference type="Proteomes" id="UP000246464">
    <property type="component" value="Chromosome 4"/>
</dbReference>
<dbReference type="AlphaFoldDB" id="A0A2U9B9R5"/>
<evidence type="ECO:0000256" key="1">
    <source>
        <dbReference type="SAM" id="MobiDB-lite"/>
    </source>
</evidence>
<evidence type="ECO:0000313" key="3">
    <source>
        <dbReference type="Proteomes" id="UP000246464"/>
    </source>
</evidence>
<sequence length="83" mass="9129">MATMWTLSRSVAPVWAAANQRRLRRSGRRDAGRVCESESDRGIGECESSGGESGQRSHISRRAGTYPQANGDRGFSFKRILAD</sequence>